<feature type="DNA-binding region" description="OmpR/PhoB-type" evidence="3">
    <location>
        <begin position="124"/>
        <end position="222"/>
    </location>
</feature>
<dbReference type="PROSITE" id="PS51755">
    <property type="entry name" value="OMPR_PHOB"/>
    <property type="match status" value="1"/>
</dbReference>
<evidence type="ECO:0000256" key="1">
    <source>
        <dbReference type="ARBA" id="ARBA00023125"/>
    </source>
</evidence>
<evidence type="ECO:0000256" key="2">
    <source>
        <dbReference type="PROSITE-ProRule" id="PRU00169"/>
    </source>
</evidence>
<name>A0ABQ6P985_9SPHN</name>
<evidence type="ECO:0000256" key="3">
    <source>
        <dbReference type="PROSITE-ProRule" id="PRU01091"/>
    </source>
</evidence>
<dbReference type="Gene3D" id="3.40.50.2300">
    <property type="match status" value="1"/>
</dbReference>
<dbReference type="Gene3D" id="6.10.250.690">
    <property type="match status" value="1"/>
</dbReference>
<dbReference type="SUPFAM" id="SSF52172">
    <property type="entry name" value="CheY-like"/>
    <property type="match status" value="1"/>
</dbReference>
<evidence type="ECO:0000313" key="7">
    <source>
        <dbReference type="Proteomes" id="UP001187221"/>
    </source>
</evidence>
<dbReference type="SMART" id="SM00448">
    <property type="entry name" value="REC"/>
    <property type="match status" value="1"/>
</dbReference>
<proteinExistence type="predicted"/>
<feature type="domain" description="Response regulatory" evidence="4">
    <location>
        <begin position="2"/>
        <end position="116"/>
    </location>
</feature>
<evidence type="ECO:0000259" key="4">
    <source>
        <dbReference type="PROSITE" id="PS50110"/>
    </source>
</evidence>
<protein>
    <submittedName>
        <fullName evidence="6">Response regulator transcription factor</fullName>
    </submittedName>
</protein>
<keyword evidence="7" id="KW-1185">Reference proteome</keyword>
<feature type="modified residue" description="4-aspartylphosphate" evidence="2">
    <location>
        <position position="51"/>
    </location>
</feature>
<organism evidence="6 7">
    <name type="scientific">Novosphingobium pituita</name>
    <dbReference type="NCBI Taxonomy" id="3056842"/>
    <lineage>
        <taxon>Bacteria</taxon>
        <taxon>Pseudomonadati</taxon>
        <taxon>Pseudomonadota</taxon>
        <taxon>Alphaproteobacteria</taxon>
        <taxon>Sphingomonadales</taxon>
        <taxon>Sphingomonadaceae</taxon>
        <taxon>Novosphingobium</taxon>
    </lineage>
</organism>
<keyword evidence="2" id="KW-0597">Phosphoprotein</keyword>
<dbReference type="CDD" id="cd00383">
    <property type="entry name" value="trans_reg_C"/>
    <property type="match status" value="1"/>
</dbReference>
<accession>A0ABQ6P985</accession>
<dbReference type="Pfam" id="PF00486">
    <property type="entry name" value="Trans_reg_C"/>
    <property type="match status" value="1"/>
</dbReference>
<evidence type="ECO:0000313" key="6">
    <source>
        <dbReference type="EMBL" id="GMM61821.1"/>
    </source>
</evidence>
<dbReference type="Proteomes" id="UP001187221">
    <property type="component" value="Unassembled WGS sequence"/>
</dbReference>
<evidence type="ECO:0000259" key="5">
    <source>
        <dbReference type="PROSITE" id="PS51755"/>
    </source>
</evidence>
<dbReference type="InterPro" id="IPR001789">
    <property type="entry name" value="Sig_transdc_resp-reg_receiver"/>
</dbReference>
<dbReference type="RefSeq" id="WP_317975470.1">
    <property type="nucleotide sequence ID" value="NZ_BTFW01000001.1"/>
</dbReference>
<dbReference type="Pfam" id="PF00072">
    <property type="entry name" value="Response_reg"/>
    <property type="match status" value="1"/>
</dbReference>
<comment type="caution">
    <text evidence="6">The sequence shown here is derived from an EMBL/GenBank/DDBJ whole genome shotgun (WGS) entry which is preliminary data.</text>
</comment>
<dbReference type="InterPro" id="IPR001867">
    <property type="entry name" value="OmpR/PhoB-type_DNA-bd"/>
</dbReference>
<dbReference type="PANTHER" id="PTHR48111">
    <property type="entry name" value="REGULATOR OF RPOS"/>
    <property type="match status" value="1"/>
</dbReference>
<dbReference type="EMBL" id="BTFW01000001">
    <property type="protein sequence ID" value="GMM61821.1"/>
    <property type="molecule type" value="Genomic_DNA"/>
</dbReference>
<reference evidence="6 7" key="1">
    <citation type="submission" date="2023-06" db="EMBL/GenBank/DDBJ databases">
        <title>Draft genome sequence of Novosphingobium sp. strain IK01.</title>
        <authorList>
            <person name="Hatamoto M."/>
            <person name="Ikarashi T."/>
            <person name="Yamaguchi T."/>
        </authorList>
    </citation>
    <scope>NUCLEOTIDE SEQUENCE [LARGE SCALE GENOMIC DNA]</scope>
    <source>
        <strain evidence="6 7">IK01</strain>
    </source>
</reference>
<dbReference type="InterPro" id="IPR039420">
    <property type="entry name" value="WalR-like"/>
</dbReference>
<dbReference type="Gene3D" id="1.10.10.10">
    <property type="entry name" value="Winged helix-like DNA-binding domain superfamily/Winged helix DNA-binding domain"/>
    <property type="match status" value="1"/>
</dbReference>
<dbReference type="PROSITE" id="PS50110">
    <property type="entry name" value="RESPONSE_REGULATORY"/>
    <property type="match status" value="1"/>
</dbReference>
<dbReference type="InterPro" id="IPR036388">
    <property type="entry name" value="WH-like_DNA-bd_sf"/>
</dbReference>
<keyword evidence="1 3" id="KW-0238">DNA-binding</keyword>
<feature type="domain" description="OmpR/PhoB-type" evidence="5">
    <location>
        <begin position="124"/>
        <end position="222"/>
    </location>
</feature>
<dbReference type="InterPro" id="IPR011006">
    <property type="entry name" value="CheY-like_superfamily"/>
</dbReference>
<dbReference type="PANTHER" id="PTHR48111:SF36">
    <property type="entry name" value="TRANSCRIPTIONAL REGULATORY PROTEIN CUTR"/>
    <property type="match status" value="1"/>
</dbReference>
<dbReference type="SMART" id="SM00862">
    <property type="entry name" value="Trans_reg_C"/>
    <property type="match status" value="1"/>
</dbReference>
<sequence length="225" mass="24168">MRVLIVEDNERLAGLVGEALTRAGIVCDLAPTLEAADAALACADFDSLLLDLGLPDGDGRAWLERRRAGGFALPVLVLTARGALDDRIGGLDAGADDYLVKPAEPAEIAARLRALLRRPGPRANPVIEVGPLRFDTGARQASVSGDRVDLTRREADLLEVLMRGAGSVVRRSQIENALYNFDEPVSPNAVDAAVSRLRRRLEDKGLGAMLHTIRGLGYLLEDRKS</sequence>
<gene>
    <name evidence="6" type="ORF">NUTIK01_25980</name>
</gene>